<dbReference type="KEGG" id="smr:Smar_1198"/>
<evidence type="ECO:0000313" key="2">
    <source>
        <dbReference type="Proteomes" id="UP000000254"/>
    </source>
</evidence>
<keyword evidence="2" id="KW-1185">Reference proteome</keyword>
<dbReference type="AlphaFoldDB" id="A3DNT3"/>
<protein>
    <submittedName>
        <fullName evidence="1">Uncharacterized protein</fullName>
    </submittedName>
</protein>
<reference evidence="1 2" key="2">
    <citation type="journal article" date="2009" name="Stand. Genomic Sci.">
        <title>Complete genome sequence of Staphylothermus marinus Stetter and Fiala 1986 type strain F1.</title>
        <authorList>
            <person name="Anderson I.J."/>
            <person name="Sun H."/>
            <person name="Lapidus A."/>
            <person name="Copeland A."/>
            <person name="Glavina Del Rio T."/>
            <person name="Tice H."/>
            <person name="Dalin E."/>
            <person name="Lucas S."/>
            <person name="Barry K."/>
            <person name="Land M."/>
            <person name="Richardson P."/>
            <person name="Huber H."/>
            <person name="Kyrpides N.C."/>
        </authorList>
    </citation>
    <scope>NUCLEOTIDE SEQUENCE [LARGE SCALE GENOMIC DNA]</scope>
    <source>
        <strain evidence="2">ATCC 43588 / DSM 3639 / JCM 9404 / F1</strain>
    </source>
</reference>
<gene>
    <name evidence="1" type="ordered locus">Smar_1198</name>
</gene>
<dbReference type="Proteomes" id="UP000000254">
    <property type="component" value="Chromosome"/>
</dbReference>
<dbReference type="RefSeq" id="WP_011839484.1">
    <property type="nucleotide sequence ID" value="NC_009033.1"/>
</dbReference>
<organism evidence="1 2">
    <name type="scientific">Staphylothermus marinus (strain ATCC 43588 / DSM 3639 / JCM 9404 / F1)</name>
    <dbReference type="NCBI Taxonomy" id="399550"/>
    <lineage>
        <taxon>Archaea</taxon>
        <taxon>Thermoproteota</taxon>
        <taxon>Thermoprotei</taxon>
        <taxon>Desulfurococcales</taxon>
        <taxon>Desulfurococcaceae</taxon>
        <taxon>Staphylothermus</taxon>
    </lineage>
</organism>
<dbReference type="HOGENOM" id="CLU_968458_0_0_2"/>
<reference evidence="2" key="1">
    <citation type="journal article" date="2009" name="BMC Genomics">
        <title>The complete genome sequence of Staphylothermus marinus reveals differences in sulfur metabolism among heterotrophic Crenarchaeota.</title>
        <authorList>
            <person name="Anderson I.J."/>
            <person name="Dharmarajan L."/>
            <person name="Rodriguez J."/>
            <person name="Hooper S."/>
            <person name="Porat I."/>
            <person name="Ulrich L.E."/>
            <person name="Elkins J.G."/>
            <person name="Mavromatis K."/>
            <person name="Sun H."/>
            <person name="Land M."/>
            <person name="Lapidus A."/>
            <person name="Lucas S."/>
            <person name="Barry K."/>
            <person name="Huber H."/>
            <person name="Zhulin I.B."/>
            <person name="Whitman W.B."/>
            <person name="Mukhopadhyay B."/>
            <person name="Woese C."/>
            <person name="Bristow J."/>
            <person name="Kyrpides N."/>
        </authorList>
    </citation>
    <scope>NUCLEOTIDE SEQUENCE [LARGE SCALE GENOMIC DNA]</scope>
    <source>
        <strain evidence="2">ATCC 43588 / DSM 3639 / JCM 9404 / F1</strain>
    </source>
</reference>
<dbReference type="STRING" id="399550.Smar_1198"/>
<dbReference type="OrthoDB" id="18242at2157"/>
<dbReference type="eggNOG" id="arCOG06083">
    <property type="taxonomic scope" value="Archaea"/>
</dbReference>
<dbReference type="EMBL" id="CP000575">
    <property type="protein sequence ID" value="ABN70293.1"/>
    <property type="molecule type" value="Genomic_DNA"/>
</dbReference>
<proteinExistence type="predicted"/>
<evidence type="ECO:0000313" key="1">
    <source>
        <dbReference type="EMBL" id="ABN70293.1"/>
    </source>
</evidence>
<sequence length="291" mass="33734">MGGIHTLLNNVYILKKEGIDKGFIYFDNDKIIDTDKEADPIYELSELVIDYEYKALAIHGYSVLTNLSGYPYRGLGVKTDLSIFTRDELKKIINAALYELVMNGVTFPVIYDQYIDLTIQILKEHSLKAVIIAEEGTVPEYTGLYYVYMQGDNLYYNDEKLGLIRDIICRPEKINNNCLFLDLRDYYTYNVSYVMNILFKLSKNIYTVLDVFTKPYQLIKIDNGYIDKQAKPDIVIYDLREPYLVTPRNYIPLSVLRGYVPSQVFISGDIFFDHGESLVLAKTRIDFILEK</sequence>
<accession>A3DNT3</accession>
<name>A3DNT3_STAMF</name>
<dbReference type="GeneID" id="4906859"/>